<reference evidence="5" key="1">
    <citation type="journal article" date="2023" name="G3 (Bethesda)">
        <title>Whole genome assemblies of Zophobas morio and Tenebrio molitor.</title>
        <authorList>
            <person name="Kaur S."/>
            <person name="Stinson S.A."/>
            <person name="diCenzo G.C."/>
        </authorList>
    </citation>
    <scope>NUCLEOTIDE SEQUENCE</scope>
    <source>
        <strain evidence="5">QUZm001</strain>
    </source>
</reference>
<dbReference type="Proteomes" id="UP001168821">
    <property type="component" value="Unassembled WGS sequence"/>
</dbReference>
<dbReference type="PANTHER" id="PTHR11360:SF8">
    <property type="entry name" value="BCDNA.LD28120-RELATED"/>
    <property type="match status" value="1"/>
</dbReference>
<feature type="transmembrane region" description="Helical" evidence="3">
    <location>
        <begin position="35"/>
        <end position="54"/>
    </location>
</feature>
<dbReference type="FunFam" id="1.20.1250.20:FF:000383">
    <property type="entry name" value="Blast:Monocarboxylate transporter 13"/>
    <property type="match status" value="1"/>
</dbReference>
<proteinExistence type="predicted"/>
<feature type="transmembrane region" description="Helical" evidence="3">
    <location>
        <begin position="448"/>
        <end position="470"/>
    </location>
</feature>
<keyword evidence="3" id="KW-0812">Transmembrane</keyword>
<dbReference type="Gene3D" id="1.20.1250.20">
    <property type="entry name" value="MFS general substrate transporter like domains"/>
    <property type="match status" value="2"/>
</dbReference>
<feature type="region of interest" description="Disordered" evidence="2">
    <location>
        <begin position="302"/>
        <end position="391"/>
    </location>
</feature>
<evidence type="ECO:0000256" key="1">
    <source>
        <dbReference type="ARBA" id="ARBA00004141"/>
    </source>
</evidence>
<dbReference type="PANTHER" id="PTHR11360">
    <property type="entry name" value="MONOCARBOXYLATE TRANSPORTER"/>
    <property type="match status" value="1"/>
</dbReference>
<feature type="compositionally biased region" description="Polar residues" evidence="2">
    <location>
        <begin position="308"/>
        <end position="352"/>
    </location>
</feature>
<dbReference type="Pfam" id="PF07690">
    <property type="entry name" value="MFS_1"/>
    <property type="match status" value="2"/>
</dbReference>
<dbReference type="InterPro" id="IPR036259">
    <property type="entry name" value="MFS_trans_sf"/>
</dbReference>
<dbReference type="InterPro" id="IPR050327">
    <property type="entry name" value="Proton-linked_MCT"/>
</dbReference>
<dbReference type="GO" id="GO:0016020">
    <property type="term" value="C:membrane"/>
    <property type="evidence" value="ECO:0007669"/>
    <property type="project" value="UniProtKB-SubCell"/>
</dbReference>
<feature type="transmembrane region" description="Helical" evidence="3">
    <location>
        <begin position="162"/>
        <end position="181"/>
    </location>
</feature>
<keyword evidence="3" id="KW-1133">Transmembrane helix</keyword>
<comment type="subcellular location">
    <subcellularLocation>
        <location evidence="1">Membrane</location>
        <topology evidence="1">Multi-pass membrane protein</topology>
    </subcellularLocation>
</comment>
<evidence type="ECO:0000313" key="6">
    <source>
        <dbReference type="Proteomes" id="UP001168821"/>
    </source>
</evidence>
<protein>
    <recommendedName>
        <fullName evidence="4">Major facilitator superfamily (MFS) profile domain-containing protein</fullName>
    </recommendedName>
</protein>
<dbReference type="InterPro" id="IPR011701">
    <property type="entry name" value="MFS"/>
</dbReference>
<feature type="transmembrane region" description="Helical" evidence="3">
    <location>
        <begin position="482"/>
        <end position="502"/>
    </location>
</feature>
<dbReference type="GO" id="GO:0008028">
    <property type="term" value="F:monocarboxylic acid transmembrane transporter activity"/>
    <property type="evidence" value="ECO:0007669"/>
    <property type="project" value="TreeGrafter"/>
</dbReference>
<feature type="transmembrane region" description="Helical" evidence="3">
    <location>
        <begin position="193"/>
        <end position="212"/>
    </location>
</feature>
<feature type="transmembrane region" description="Helical" evidence="3">
    <location>
        <begin position="602"/>
        <end position="623"/>
    </location>
</feature>
<dbReference type="AlphaFoldDB" id="A0AA38IM01"/>
<dbReference type="InterPro" id="IPR020846">
    <property type="entry name" value="MFS_dom"/>
</dbReference>
<organism evidence="5 6">
    <name type="scientific">Zophobas morio</name>
    <dbReference type="NCBI Taxonomy" id="2755281"/>
    <lineage>
        <taxon>Eukaryota</taxon>
        <taxon>Metazoa</taxon>
        <taxon>Ecdysozoa</taxon>
        <taxon>Arthropoda</taxon>
        <taxon>Hexapoda</taxon>
        <taxon>Insecta</taxon>
        <taxon>Pterygota</taxon>
        <taxon>Neoptera</taxon>
        <taxon>Endopterygota</taxon>
        <taxon>Coleoptera</taxon>
        <taxon>Polyphaga</taxon>
        <taxon>Cucujiformia</taxon>
        <taxon>Tenebrionidae</taxon>
        <taxon>Zophobas</taxon>
    </lineage>
</organism>
<keyword evidence="3" id="KW-0472">Membrane</keyword>
<sequence>MDLSKSKTVKIDSSEPKRRRLRVGDPDFMPPDGGWGWLVVFACGFSNLSTFPMFQQFGLVFRQKFEDLHISNTQTTTVINLNSAFNSCVGLLNGPIYRKFTYRQVAMFGSLLVASSLFVSTMCESFWTYLVFYSMCYGSGIGITQTANAVALNTFFKDRRRIATGLSWTTTALGPIVWPYIITALLEVYGMEGTLMVFSSFALHAFMCSLLLQPVEWHTKFREVENGTSEMKPFLEKKAESEFLEGKLSKSSKSRSLLSSQYIYNEDDPHNTGYEIIDPGHPMMVRSNDGWYSQNRSLAGSRLSLASNKTNRGTSKGPSRYPSGQSSVAMSKRPSYTNLSEARSKRNSSVNLVQDGKERKKERKASKSKPTIQEEEEHHHENHTNALAVPGEYHEKDVLKTAAKKLEEYKHEHEHEEEEETESIKSHKLTFFQKVCIFFDFDLFKDPVYVNLMLGITVANFVEINFSIITPMVLEEFHFGKYQIATFMSLLGATDIVVRFFIPFIAGKIGWENRTFFLVGVLSMAFGRIILVHTQTYVFGLVVAVIIGAGKGLRTIFMALVIPTHVPLERLPAASGLQLATSGLLFLVLGPVVGWIRDTSKNYVITLHILNIMTYATAIAWTLEKYLKKKPADVQTNEATKTTA</sequence>
<keyword evidence="6" id="KW-1185">Reference proteome</keyword>
<dbReference type="EMBL" id="JALNTZ010000003">
    <property type="protein sequence ID" value="KAJ3657856.1"/>
    <property type="molecule type" value="Genomic_DNA"/>
</dbReference>
<feature type="transmembrane region" description="Helical" evidence="3">
    <location>
        <begin position="100"/>
        <end position="120"/>
    </location>
</feature>
<dbReference type="PROSITE" id="PS50850">
    <property type="entry name" value="MFS"/>
    <property type="match status" value="1"/>
</dbReference>
<evidence type="ECO:0000256" key="2">
    <source>
        <dbReference type="SAM" id="MobiDB-lite"/>
    </source>
</evidence>
<name>A0AA38IM01_9CUCU</name>
<evidence type="ECO:0000313" key="5">
    <source>
        <dbReference type="EMBL" id="KAJ3657856.1"/>
    </source>
</evidence>
<feature type="transmembrane region" description="Helical" evidence="3">
    <location>
        <begin position="537"/>
        <end position="562"/>
    </location>
</feature>
<evidence type="ECO:0000259" key="4">
    <source>
        <dbReference type="PROSITE" id="PS50850"/>
    </source>
</evidence>
<dbReference type="SUPFAM" id="SSF103473">
    <property type="entry name" value="MFS general substrate transporter"/>
    <property type="match status" value="1"/>
</dbReference>
<evidence type="ECO:0000256" key="3">
    <source>
        <dbReference type="SAM" id="Phobius"/>
    </source>
</evidence>
<feature type="transmembrane region" description="Helical" evidence="3">
    <location>
        <begin position="126"/>
        <end position="150"/>
    </location>
</feature>
<accession>A0AA38IM01</accession>
<feature type="domain" description="Major facilitator superfamily (MFS) profile" evidence="4">
    <location>
        <begin position="448"/>
        <end position="644"/>
    </location>
</feature>
<comment type="caution">
    <text evidence="5">The sequence shown here is derived from an EMBL/GenBank/DDBJ whole genome shotgun (WGS) entry which is preliminary data.</text>
</comment>
<gene>
    <name evidence="5" type="ORF">Zmor_009633</name>
</gene>
<feature type="transmembrane region" description="Helical" evidence="3">
    <location>
        <begin position="574"/>
        <end position="596"/>
    </location>
</feature>